<gene>
    <name evidence="1" type="ORF">J2S74_002210</name>
</gene>
<evidence type="ECO:0000313" key="2">
    <source>
        <dbReference type="Proteomes" id="UP001230005"/>
    </source>
</evidence>
<reference evidence="1 2" key="1">
    <citation type="submission" date="2023-07" db="EMBL/GenBank/DDBJ databases">
        <title>Genomic Encyclopedia of Type Strains, Phase IV (KMG-IV): sequencing the most valuable type-strain genomes for metagenomic binning, comparative biology and taxonomic classification.</title>
        <authorList>
            <person name="Goeker M."/>
        </authorList>
    </citation>
    <scope>NUCLEOTIDE SEQUENCE [LARGE SCALE GENOMIC DNA]</scope>
    <source>
        <strain evidence="1 2">DSM 9768</strain>
    </source>
</reference>
<protein>
    <submittedName>
        <fullName evidence="1">Uncharacterized protein</fullName>
    </submittedName>
</protein>
<dbReference type="Proteomes" id="UP001230005">
    <property type="component" value="Unassembled WGS sequence"/>
</dbReference>
<evidence type="ECO:0000313" key="1">
    <source>
        <dbReference type="EMBL" id="MDQ0254831.1"/>
    </source>
</evidence>
<proteinExistence type="predicted"/>
<accession>A0ABT9ZVR9</accession>
<organism evidence="1 2">
    <name type="scientific">Evansella vedderi</name>
    <dbReference type="NCBI Taxonomy" id="38282"/>
    <lineage>
        <taxon>Bacteria</taxon>
        <taxon>Bacillati</taxon>
        <taxon>Bacillota</taxon>
        <taxon>Bacilli</taxon>
        <taxon>Bacillales</taxon>
        <taxon>Bacillaceae</taxon>
        <taxon>Evansella</taxon>
    </lineage>
</organism>
<dbReference type="EMBL" id="JAUSUG010000007">
    <property type="protein sequence ID" value="MDQ0254831.1"/>
    <property type="molecule type" value="Genomic_DNA"/>
</dbReference>
<comment type="caution">
    <text evidence="1">The sequence shown here is derived from an EMBL/GenBank/DDBJ whole genome shotgun (WGS) entry which is preliminary data.</text>
</comment>
<name>A0ABT9ZVR9_9BACI</name>
<sequence length="30" mass="3250">MVERKSSGLKEIGTAIAASLLVEYQELSII</sequence>
<keyword evidence="2" id="KW-1185">Reference proteome</keyword>